<protein>
    <submittedName>
        <fullName evidence="1">Uncharacterized protein</fullName>
    </submittedName>
</protein>
<gene>
    <name evidence="1" type="ORF">HMPREF0454_03514</name>
</gene>
<dbReference type="Proteomes" id="UP000005959">
    <property type="component" value="Unassembled WGS sequence"/>
</dbReference>
<sequence length="43" mass="4753">MGFPSPAADYIDKPISLDELCIKTPHATYFMKCPDYCPSTGKV</sequence>
<dbReference type="PATRIC" id="fig|1002364.3.peg.3176"/>
<evidence type="ECO:0000313" key="2">
    <source>
        <dbReference type="Proteomes" id="UP000005959"/>
    </source>
</evidence>
<dbReference type="HOGENOM" id="CLU_3234307_0_0_6"/>
<accession>G9YA93</accession>
<comment type="caution">
    <text evidence="1">The sequence shown here is derived from an EMBL/GenBank/DDBJ whole genome shotgun (WGS) entry which is preliminary data.</text>
</comment>
<dbReference type="EMBL" id="AGCI01000084">
    <property type="protein sequence ID" value="EHM40223.1"/>
    <property type="molecule type" value="Genomic_DNA"/>
</dbReference>
<reference evidence="1 2" key="1">
    <citation type="submission" date="2011-08" db="EMBL/GenBank/DDBJ databases">
        <authorList>
            <person name="Weinstock G."/>
            <person name="Sodergren E."/>
            <person name="Clifton S."/>
            <person name="Fulton L."/>
            <person name="Fulton B."/>
            <person name="Courtney L."/>
            <person name="Fronick C."/>
            <person name="Harrison M."/>
            <person name="Strong C."/>
            <person name="Farmer C."/>
            <person name="Delahaunty K."/>
            <person name="Markovic C."/>
            <person name="Hall O."/>
            <person name="Minx P."/>
            <person name="Tomlinson C."/>
            <person name="Mitreva M."/>
            <person name="Hou S."/>
            <person name="Chen J."/>
            <person name="Wollam A."/>
            <person name="Pepin K.H."/>
            <person name="Johnson M."/>
            <person name="Bhonagiri V."/>
            <person name="Zhang X."/>
            <person name="Suruliraj S."/>
            <person name="Warren W."/>
            <person name="Chinwalla A."/>
            <person name="Mardis E.R."/>
            <person name="Wilson R.K."/>
        </authorList>
    </citation>
    <scope>NUCLEOTIDE SEQUENCE [LARGE SCALE GENOMIC DNA]</scope>
    <source>
        <strain evidence="1 2">ATCC 51873</strain>
    </source>
</reference>
<name>G9YA93_HAFAL</name>
<dbReference type="AlphaFoldDB" id="G9YA93"/>
<organism evidence="1 2">
    <name type="scientific">Hafnia alvei ATCC 51873</name>
    <dbReference type="NCBI Taxonomy" id="1002364"/>
    <lineage>
        <taxon>Bacteria</taxon>
        <taxon>Pseudomonadati</taxon>
        <taxon>Pseudomonadota</taxon>
        <taxon>Gammaproteobacteria</taxon>
        <taxon>Enterobacterales</taxon>
        <taxon>Hafniaceae</taxon>
        <taxon>Hafnia</taxon>
    </lineage>
</organism>
<proteinExistence type="predicted"/>
<evidence type="ECO:0000313" key="1">
    <source>
        <dbReference type="EMBL" id="EHM40223.1"/>
    </source>
</evidence>